<dbReference type="AlphaFoldDB" id="A0A537KY80"/>
<evidence type="ECO:0000259" key="9">
    <source>
        <dbReference type="Pfam" id="PF02770"/>
    </source>
</evidence>
<organism evidence="12 13">
    <name type="scientific">Candidatus Segetimicrobium genomatis</name>
    <dbReference type="NCBI Taxonomy" id="2569760"/>
    <lineage>
        <taxon>Bacteria</taxon>
        <taxon>Bacillati</taxon>
        <taxon>Candidatus Sysuimicrobiota</taxon>
        <taxon>Candidatus Sysuimicrobiia</taxon>
        <taxon>Candidatus Sysuimicrobiales</taxon>
        <taxon>Candidatus Segetimicrobiaceae</taxon>
        <taxon>Candidatus Segetimicrobium</taxon>
    </lineage>
</organism>
<dbReference type="Pfam" id="PF00441">
    <property type="entry name" value="Acyl-CoA_dh_1"/>
    <property type="match status" value="1"/>
</dbReference>
<dbReference type="Gene3D" id="1.20.140.10">
    <property type="entry name" value="Butyryl-CoA Dehydrogenase, subunit A, domain 3"/>
    <property type="match status" value="2"/>
</dbReference>
<feature type="domain" description="Acyl-CoA dehydrogenase/oxidase C-terminal" evidence="8">
    <location>
        <begin position="261"/>
        <end position="420"/>
    </location>
</feature>
<dbReference type="PANTHER" id="PTHR43884:SF12">
    <property type="entry name" value="ISOVALERYL-COA DEHYDROGENASE, MITOCHONDRIAL-RELATED"/>
    <property type="match status" value="1"/>
</dbReference>
<comment type="caution">
    <text evidence="12">The sequence shown here is derived from an EMBL/GenBank/DDBJ whole genome shotgun (WGS) entry which is preliminary data.</text>
</comment>
<dbReference type="SUPFAM" id="SSF47203">
    <property type="entry name" value="Acyl-CoA dehydrogenase C-terminal domain-like"/>
    <property type="match status" value="1"/>
</dbReference>
<dbReference type="InterPro" id="IPR009100">
    <property type="entry name" value="AcylCoA_DH/oxidase_NM_dom_sf"/>
</dbReference>
<protein>
    <submittedName>
        <fullName evidence="12">Acyl-CoA dehydrogenase</fullName>
    </submittedName>
</protein>
<dbReference type="InterPro" id="IPR006089">
    <property type="entry name" value="Acyl-CoA_DH_CS"/>
</dbReference>
<dbReference type="PROSITE" id="PS00073">
    <property type="entry name" value="ACYL_COA_DH_2"/>
    <property type="match status" value="1"/>
</dbReference>
<dbReference type="FunFam" id="1.20.140.10:FF:000019">
    <property type="entry name" value="Acyl-CoA dehydrogenase"/>
    <property type="match status" value="1"/>
</dbReference>
<dbReference type="PROSITE" id="PS00072">
    <property type="entry name" value="ACYL_COA_DH_1"/>
    <property type="match status" value="1"/>
</dbReference>
<evidence type="ECO:0000313" key="12">
    <source>
        <dbReference type="EMBL" id="TMJ00705.1"/>
    </source>
</evidence>
<dbReference type="InterPro" id="IPR036250">
    <property type="entry name" value="AcylCo_DH-like_C"/>
</dbReference>
<name>A0A537KY80_9BACT</name>
<evidence type="ECO:0000256" key="6">
    <source>
        <dbReference type="ARBA" id="ARBA00052546"/>
    </source>
</evidence>
<reference evidence="12 13" key="1">
    <citation type="journal article" date="2019" name="Nat. Microbiol.">
        <title>Mediterranean grassland soil C-N compound turnover is dependent on rainfall and depth, and is mediated by genomically divergent microorganisms.</title>
        <authorList>
            <person name="Diamond S."/>
            <person name="Andeer P.F."/>
            <person name="Li Z."/>
            <person name="Crits-Christoph A."/>
            <person name="Burstein D."/>
            <person name="Anantharaman K."/>
            <person name="Lane K.R."/>
            <person name="Thomas B.C."/>
            <person name="Pan C."/>
            <person name="Northen T.R."/>
            <person name="Banfield J.F."/>
        </authorList>
    </citation>
    <scope>NUCLEOTIDE SEQUENCE [LARGE SCALE GENOMIC DNA]</scope>
    <source>
        <strain evidence="12">NP_4</strain>
    </source>
</reference>
<dbReference type="InterPro" id="IPR013786">
    <property type="entry name" value="AcylCoA_DH/ox_N"/>
</dbReference>
<dbReference type="Pfam" id="PF02771">
    <property type="entry name" value="Acyl-CoA_dh_N"/>
    <property type="match status" value="1"/>
</dbReference>
<comment type="catalytic activity">
    <reaction evidence="6">
        <text>a 2,3-saturated acyl-CoA + A = a 2,3-dehydroacyl-CoA + AH2</text>
        <dbReference type="Rhea" id="RHEA:48608"/>
        <dbReference type="ChEBI" id="CHEBI:13193"/>
        <dbReference type="ChEBI" id="CHEBI:17499"/>
        <dbReference type="ChEBI" id="CHEBI:60015"/>
        <dbReference type="ChEBI" id="CHEBI:65111"/>
    </reaction>
</comment>
<dbReference type="Gene3D" id="2.40.110.10">
    <property type="entry name" value="Butyryl-CoA Dehydrogenase, subunit A, domain 2"/>
    <property type="match status" value="1"/>
</dbReference>
<evidence type="ECO:0000259" key="11">
    <source>
        <dbReference type="Pfam" id="PF21263"/>
    </source>
</evidence>
<dbReference type="GO" id="GO:0050660">
    <property type="term" value="F:flavin adenine dinucleotide binding"/>
    <property type="evidence" value="ECO:0007669"/>
    <property type="project" value="InterPro"/>
</dbReference>
<dbReference type="InterPro" id="IPR046373">
    <property type="entry name" value="Acyl-CoA_Oxase/DH_mid-dom_sf"/>
</dbReference>
<evidence type="ECO:0000256" key="7">
    <source>
        <dbReference type="RuleBase" id="RU362125"/>
    </source>
</evidence>
<dbReference type="Proteomes" id="UP000319353">
    <property type="component" value="Unassembled WGS sequence"/>
</dbReference>
<keyword evidence="5 7" id="KW-0560">Oxidoreductase</keyword>
<dbReference type="GO" id="GO:0003995">
    <property type="term" value="F:acyl-CoA dehydrogenase activity"/>
    <property type="evidence" value="ECO:0007669"/>
    <property type="project" value="InterPro"/>
</dbReference>
<dbReference type="InterPro" id="IPR049426">
    <property type="entry name" value="Acyl-CoA-dh-like_C"/>
</dbReference>
<dbReference type="EMBL" id="VBAL01000112">
    <property type="protein sequence ID" value="TMJ00705.1"/>
    <property type="molecule type" value="Genomic_DNA"/>
</dbReference>
<feature type="domain" description="Acyl-CoA dehydrogenase/oxidase N-terminal" evidence="10">
    <location>
        <begin position="41"/>
        <end position="152"/>
    </location>
</feature>
<dbReference type="Pfam" id="PF21263">
    <property type="entry name" value="Acyl-CoA-dh_C"/>
    <property type="match status" value="1"/>
</dbReference>
<keyword evidence="3 7" id="KW-0285">Flavoprotein</keyword>
<evidence type="ECO:0000256" key="3">
    <source>
        <dbReference type="ARBA" id="ARBA00022630"/>
    </source>
</evidence>
<evidence type="ECO:0000259" key="8">
    <source>
        <dbReference type="Pfam" id="PF00441"/>
    </source>
</evidence>
<keyword evidence="4 7" id="KW-0274">FAD</keyword>
<comment type="similarity">
    <text evidence="2 7">Belongs to the acyl-CoA dehydrogenase family.</text>
</comment>
<evidence type="ECO:0000259" key="10">
    <source>
        <dbReference type="Pfam" id="PF02771"/>
    </source>
</evidence>
<evidence type="ECO:0000256" key="4">
    <source>
        <dbReference type="ARBA" id="ARBA00022827"/>
    </source>
</evidence>
<dbReference type="InterPro" id="IPR006091">
    <property type="entry name" value="Acyl-CoA_Oxase/DH_mid-dom"/>
</dbReference>
<evidence type="ECO:0000256" key="5">
    <source>
        <dbReference type="ARBA" id="ARBA00023002"/>
    </source>
</evidence>
<feature type="domain" description="Acyl-CoA dehydrogenase-like C-terminal" evidence="11">
    <location>
        <begin position="470"/>
        <end position="572"/>
    </location>
</feature>
<dbReference type="InterPro" id="IPR037069">
    <property type="entry name" value="AcylCoA_DH/ox_N_sf"/>
</dbReference>
<sequence length="600" mass="65657">MTEEESGAQVNDKEVAAPVAGGSFLIRETNPGDTFTPETFTEEHRLIVQTARDFAEREIVPHLDRIEQKDWALTRQLIRRLGELGFLGAGVPAAYGGSELDMITSLIVAEELAVGSFSVSFGAHVGIGMEPIVFFGTEAQRRQYLPPMVRGELIGAYALTEPTAGSDAMAIRTKATRSPDGGHYLLTGAKQFISNASFADLFNVFAKVDGDQHTCFLVERTTPGVSVGEEEHKMGIRGSSTASVFLENARVPVENVLGEIGQGFKVAVNILNMGRFRLAAGCVGASKQMLHQAIAYASERQQFGRALAEFGLIKHKLSEMAVRVYVAESMVYRTGGLVEGALHGIHGDPNEAMRALEEYAIECAVNKVFASEVLDYVADEAVQVYGGYGFIEDYPAARAYRDSRINRLFEGTNEINRLLVTGMLLRRAQRGRLPLLPAALRVIQELTAPPSGEEPPTGTLDEERRLVSMVKKVVLFTAGLAVQKFLDAIEEQQEILAGIADLVVEAFAMESALLRTLRAVEHDGREHAAVKTAMVQSYMHDAVPRIDATARTVLGAVEEGDGLRTQLAGLRRFLRYTPRNTIALRRMIAERLIQQGRYTS</sequence>
<accession>A0A537KY80</accession>
<gene>
    <name evidence="12" type="ORF">E6H01_08990</name>
</gene>
<dbReference type="FunFam" id="2.40.110.10:FF:000001">
    <property type="entry name" value="Acyl-CoA dehydrogenase, mitochondrial"/>
    <property type="match status" value="1"/>
</dbReference>
<evidence type="ECO:0000256" key="1">
    <source>
        <dbReference type="ARBA" id="ARBA00001974"/>
    </source>
</evidence>
<dbReference type="Pfam" id="PF02770">
    <property type="entry name" value="Acyl-CoA_dh_M"/>
    <property type="match status" value="1"/>
</dbReference>
<dbReference type="InterPro" id="IPR009075">
    <property type="entry name" value="AcylCo_DH/oxidase_C"/>
</dbReference>
<dbReference type="SUPFAM" id="SSF56645">
    <property type="entry name" value="Acyl-CoA dehydrogenase NM domain-like"/>
    <property type="match status" value="1"/>
</dbReference>
<dbReference type="FunFam" id="1.10.540.10:FF:000001">
    <property type="entry name" value="Very long-chain-specific acyl-CoA dehydrogenase, mitochondrial"/>
    <property type="match status" value="1"/>
</dbReference>
<evidence type="ECO:0000256" key="2">
    <source>
        <dbReference type="ARBA" id="ARBA00009347"/>
    </source>
</evidence>
<proteinExistence type="inferred from homology"/>
<dbReference type="PANTHER" id="PTHR43884">
    <property type="entry name" value="ACYL-COA DEHYDROGENASE"/>
    <property type="match status" value="1"/>
</dbReference>
<comment type="cofactor">
    <cofactor evidence="1 7">
        <name>FAD</name>
        <dbReference type="ChEBI" id="CHEBI:57692"/>
    </cofactor>
</comment>
<feature type="domain" description="Acyl-CoA oxidase/dehydrogenase middle" evidence="9">
    <location>
        <begin position="156"/>
        <end position="248"/>
    </location>
</feature>
<evidence type="ECO:0000313" key="13">
    <source>
        <dbReference type="Proteomes" id="UP000319353"/>
    </source>
</evidence>
<dbReference type="Gene3D" id="1.10.540.10">
    <property type="entry name" value="Acyl-CoA dehydrogenase/oxidase, N-terminal domain"/>
    <property type="match status" value="1"/>
</dbReference>